<evidence type="ECO:0000256" key="4">
    <source>
        <dbReference type="ARBA" id="ARBA00022490"/>
    </source>
</evidence>
<evidence type="ECO:0000256" key="5">
    <source>
        <dbReference type="ARBA" id="ARBA00022737"/>
    </source>
</evidence>
<protein>
    <recommendedName>
        <fullName evidence="9">IPO4/5-like TPR repeats domain-containing protein</fullName>
    </recommendedName>
</protein>
<evidence type="ECO:0000256" key="7">
    <source>
        <dbReference type="ARBA" id="ARBA00023242"/>
    </source>
</evidence>
<dbReference type="Pfam" id="PF25780">
    <property type="entry name" value="TPR_IPO5"/>
    <property type="match status" value="1"/>
</dbReference>
<dbReference type="Gene3D" id="1.25.10.10">
    <property type="entry name" value="Leucine-rich Repeat Variant"/>
    <property type="match status" value="1"/>
</dbReference>
<proteinExistence type="predicted"/>
<feature type="compositionally biased region" description="Low complexity" evidence="8">
    <location>
        <begin position="52"/>
        <end position="68"/>
    </location>
</feature>
<feature type="region of interest" description="Disordered" evidence="8">
    <location>
        <begin position="1"/>
        <end position="78"/>
    </location>
</feature>
<evidence type="ECO:0000256" key="3">
    <source>
        <dbReference type="ARBA" id="ARBA00022448"/>
    </source>
</evidence>
<dbReference type="GO" id="GO:0005737">
    <property type="term" value="C:cytoplasm"/>
    <property type="evidence" value="ECO:0007669"/>
    <property type="project" value="UniProtKB-SubCell"/>
</dbReference>
<dbReference type="PANTHER" id="PTHR10527">
    <property type="entry name" value="IMPORTIN BETA"/>
    <property type="match status" value="1"/>
</dbReference>
<keyword evidence="7" id="KW-0539">Nucleus</keyword>
<dbReference type="AlphaFoldDB" id="A0A5N5JC22"/>
<dbReference type="SUPFAM" id="SSF48371">
    <property type="entry name" value="ARM repeat"/>
    <property type="match status" value="1"/>
</dbReference>
<keyword evidence="3" id="KW-0813">Transport</keyword>
<evidence type="ECO:0000256" key="8">
    <source>
        <dbReference type="SAM" id="MobiDB-lite"/>
    </source>
</evidence>
<dbReference type="InterPro" id="IPR057672">
    <property type="entry name" value="TPR_IPO4/5"/>
</dbReference>
<keyword evidence="5" id="KW-0677">Repeat</keyword>
<evidence type="ECO:0000256" key="1">
    <source>
        <dbReference type="ARBA" id="ARBA00004123"/>
    </source>
</evidence>
<dbReference type="GO" id="GO:0006606">
    <property type="term" value="P:protein import into nucleus"/>
    <property type="evidence" value="ECO:0007669"/>
    <property type="project" value="InterPro"/>
</dbReference>
<comment type="subcellular location">
    <subcellularLocation>
        <location evidence="2">Cytoplasm</location>
    </subcellularLocation>
    <subcellularLocation>
        <location evidence="1">Nucleus</location>
    </subcellularLocation>
</comment>
<organism evidence="10 11">
    <name type="scientific">Salix brachista</name>
    <dbReference type="NCBI Taxonomy" id="2182728"/>
    <lineage>
        <taxon>Eukaryota</taxon>
        <taxon>Viridiplantae</taxon>
        <taxon>Streptophyta</taxon>
        <taxon>Embryophyta</taxon>
        <taxon>Tracheophyta</taxon>
        <taxon>Spermatophyta</taxon>
        <taxon>Magnoliopsida</taxon>
        <taxon>eudicotyledons</taxon>
        <taxon>Gunneridae</taxon>
        <taxon>Pentapetalae</taxon>
        <taxon>rosids</taxon>
        <taxon>fabids</taxon>
        <taxon>Malpighiales</taxon>
        <taxon>Salicaceae</taxon>
        <taxon>Saliceae</taxon>
        <taxon>Salix</taxon>
    </lineage>
</organism>
<keyword evidence="11" id="KW-1185">Reference proteome</keyword>
<evidence type="ECO:0000256" key="2">
    <source>
        <dbReference type="ARBA" id="ARBA00004496"/>
    </source>
</evidence>
<keyword evidence="4" id="KW-0963">Cytoplasm</keyword>
<name>A0A5N5JC22_9ROSI</name>
<keyword evidence="6" id="KW-0653">Protein transport</keyword>
<dbReference type="InterPro" id="IPR011989">
    <property type="entry name" value="ARM-like"/>
</dbReference>
<dbReference type="EMBL" id="VDCV01000017">
    <property type="protein sequence ID" value="KAB5516751.1"/>
    <property type="molecule type" value="Genomic_DNA"/>
</dbReference>
<feature type="domain" description="IPO4/5-like TPR repeats" evidence="9">
    <location>
        <begin position="199"/>
        <end position="357"/>
    </location>
</feature>
<accession>A0A5N5JC22</accession>
<evidence type="ECO:0000256" key="6">
    <source>
        <dbReference type="ARBA" id="ARBA00022927"/>
    </source>
</evidence>
<reference evidence="11" key="1">
    <citation type="journal article" date="2019" name="Gigascience">
        <title>De novo genome assembly of the endangered Acer yangbiense, a plant species with extremely small populations endemic to Yunnan Province, China.</title>
        <authorList>
            <person name="Yang J."/>
            <person name="Wariss H.M."/>
            <person name="Tao L."/>
            <person name="Zhang R."/>
            <person name="Yun Q."/>
            <person name="Hollingsworth P."/>
            <person name="Dao Z."/>
            <person name="Luo G."/>
            <person name="Guo H."/>
            <person name="Ma Y."/>
            <person name="Sun W."/>
        </authorList>
    </citation>
    <scope>NUCLEOTIDE SEQUENCE [LARGE SCALE GENOMIC DNA]</scope>
    <source>
        <strain evidence="11">cv. br00</strain>
    </source>
</reference>
<dbReference type="InterPro" id="IPR040122">
    <property type="entry name" value="Importin_beta"/>
</dbReference>
<dbReference type="Proteomes" id="UP000326939">
    <property type="component" value="Chromosome 17"/>
</dbReference>
<dbReference type="InterPro" id="IPR016024">
    <property type="entry name" value="ARM-type_fold"/>
</dbReference>
<gene>
    <name evidence="10" type="ORF">DKX38_027399</name>
</gene>
<evidence type="ECO:0000259" key="9">
    <source>
        <dbReference type="Pfam" id="PF25780"/>
    </source>
</evidence>
<evidence type="ECO:0000313" key="11">
    <source>
        <dbReference type="Proteomes" id="UP000326939"/>
    </source>
</evidence>
<evidence type="ECO:0000313" key="10">
    <source>
        <dbReference type="EMBL" id="KAB5516751.1"/>
    </source>
</evidence>
<feature type="compositionally biased region" description="Low complexity" evidence="8">
    <location>
        <begin position="7"/>
        <end position="22"/>
    </location>
</feature>
<sequence>MVTTTTASAPPRRVSARAVPPRSLLPLRFKAKLLPGRGNPSKARNWSPPSPSRLGPSSLSSQESPLHSVAPLPRSSPCSTRDYLRNKAIKILESVEALPLTCFLNELNFPENSIDLMDARKLLNYLKKNYLTSFCLCLVSYLKFCATEFVICKEYAFDVLCQILTENEHDLWQETSFMNKELKSALLDCLNTESSIEILHKISDFVATIATKEVRLGNEWPELLEFVYESISSDSDSEEKVKCAISLLFKLIPQCAVEDMVISIDSFYESLVDIFDSEEMSLEVQVEATLASIRFLCHWTNRWDHDRYSTVLLVEIVLTISTLIEQRSDKDLQALVDELTVLAKEKPWSLSSQFDYLVLSVLRIADGVELQDKTKIIALEFVVALAEKRVEGRRMLRGSQLIIPKVLEKILFLLANLEDNPETGTAETDIQNLPVVRCLARIAASLGGEVLVNNFRKLFAIHFGAEDWQSRHAAVLFLGIVAEKCSKPEELKQGWNQMAGRIIRSVDEDMHPHVRWAALYTIKQFSKHLKPEFQDKYHEKVMPVLTKAMDDFSNPLVQVQAYLALFDFTWNCSSSTLKPHLKEIVNKLLKQLQKVNPMVQGETLRVLSAVAHSSRDHFAEYYSSVMPYLKVIMMTANEELDHNHLADSVECITMVWLAVGKDKIRSDIEMVVQLLFSLQGSKLEENDPMRSQLLQAWARLGKCLGQEFRPYMSVAIPLLIKSAKIGSYVIIPKNPDEVDESDGSIRALILGDRKIWIKTKVLEEKLKACEGLYLLSDELKEGLSVARTLVPRLKFEHSEEIRRVAASGMLMIADNHSFIFGALTLAMPVLLKSSKVATQEGYLERSADESPFKKLCSYVVPALVKALSKESLPEIATVILDSLDECMKMSEHVLDEDQTDLFLKTIMNVLQKISSLSRSRVGAIEGINQTLPDEENGEEQKVYKKAADCLTTFIITHKNTFSPFIGKLAPCIELMWGRDRIVEERRTALHVFCDVAKQFREEAFRRYKISLLFLFKACKDENPEVQEVAAQAIGTAAEFGGSVFKSSVKGSLSALNAVMGHPKALEMEYVMAHDTAVSALGKILEFHREKLKAEKVLRIWLGHLPLKNNLEEAKVVHRQLCSLVEVSDVELLGTQKAYLSEIVAVYAEILWAGKKLATEETVNQMIKQLKLHRRRSPHSTWRSIMLSLELHLQKKLESMLSS</sequence>
<comment type="caution">
    <text evidence="10">The sequence shown here is derived from an EMBL/GenBank/DDBJ whole genome shotgun (WGS) entry which is preliminary data.</text>
</comment>